<dbReference type="CDD" id="cd04301">
    <property type="entry name" value="NAT_SF"/>
    <property type="match status" value="1"/>
</dbReference>
<protein>
    <submittedName>
        <fullName evidence="2">GNAT family N-acetyltransferase</fullName>
    </submittedName>
</protein>
<dbReference type="RefSeq" id="WP_350271102.1">
    <property type="nucleotide sequence ID" value="NZ_CP158281.1"/>
</dbReference>
<feature type="domain" description="N-acetyltransferase" evidence="1">
    <location>
        <begin position="3"/>
        <end position="189"/>
    </location>
</feature>
<evidence type="ECO:0000313" key="2">
    <source>
        <dbReference type="EMBL" id="XBV90349.1"/>
    </source>
</evidence>
<reference evidence="2" key="1">
    <citation type="submission" date="2024-06" db="EMBL/GenBank/DDBJ databases">
        <title>Brevibacterium koreense sp. nov., isolated from jogae-jeotgal, a Korean fermented seafood.</title>
        <authorList>
            <person name="Whon T.W."/>
            <person name="Nam S."/>
            <person name="Kim Y."/>
        </authorList>
    </citation>
    <scope>NUCLEOTIDE SEQUENCE</scope>
    <source>
        <strain evidence="2">CBA3109</strain>
    </source>
</reference>
<dbReference type="InterPro" id="IPR000182">
    <property type="entry name" value="GNAT_dom"/>
</dbReference>
<dbReference type="KEGG" id="bkr:AAFP32_06400"/>
<dbReference type="Pfam" id="PF00583">
    <property type="entry name" value="Acetyltransf_1"/>
    <property type="match status" value="1"/>
</dbReference>
<evidence type="ECO:0000259" key="1">
    <source>
        <dbReference type="PROSITE" id="PS51186"/>
    </source>
</evidence>
<name>A0AAU7UPJ6_9MICO</name>
<dbReference type="GO" id="GO:0016747">
    <property type="term" value="F:acyltransferase activity, transferring groups other than amino-acyl groups"/>
    <property type="evidence" value="ECO:0007669"/>
    <property type="project" value="InterPro"/>
</dbReference>
<dbReference type="AlphaFoldDB" id="A0AAU7UPJ6"/>
<dbReference type="InterPro" id="IPR016181">
    <property type="entry name" value="Acyl_CoA_acyltransferase"/>
</dbReference>
<dbReference type="PROSITE" id="PS51186">
    <property type="entry name" value="GNAT"/>
    <property type="match status" value="1"/>
</dbReference>
<sequence length="196" mass="21644">MSFDIVPATSDLWPRVGHVYGAREKNPDSCWCQRFRRHDAPDNRTALRREIEQTEVPVGLLALADGEVAGWTRVVPRASLPAIVENRALSKLLDDAALAWWVSCFVVRREHRGKGVGVALLRGGAEWAFQHGAYSVDGHPVDVDALRGSPAPSAVFTGTMSMFLRAGFSEIGRTYPSRPVMRRLRFSDSTVAEPDS</sequence>
<gene>
    <name evidence="2" type="ORF">AAFP32_06400</name>
</gene>
<proteinExistence type="predicted"/>
<dbReference type="EMBL" id="CP158281">
    <property type="protein sequence ID" value="XBV90349.1"/>
    <property type="molecule type" value="Genomic_DNA"/>
</dbReference>
<accession>A0AAU7UPJ6</accession>
<dbReference type="Gene3D" id="3.40.630.30">
    <property type="match status" value="1"/>
</dbReference>
<organism evidence="2">
    <name type="scientific">Brevibacterium koreense</name>
    <dbReference type="NCBI Taxonomy" id="3140787"/>
    <lineage>
        <taxon>Bacteria</taxon>
        <taxon>Bacillati</taxon>
        <taxon>Actinomycetota</taxon>
        <taxon>Actinomycetes</taxon>
        <taxon>Micrococcales</taxon>
        <taxon>Brevibacteriaceae</taxon>
        <taxon>Brevibacterium</taxon>
    </lineage>
</organism>
<dbReference type="SUPFAM" id="SSF55729">
    <property type="entry name" value="Acyl-CoA N-acyltransferases (Nat)"/>
    <property type="match status" value="1"/>
</dbReference>